<evidence type="ECO:0000313" key="8">
    <source>
        <dbReference type="Proteomes" id="UP001305779"/>
    </source>
</evidence>
<dbReference type="PANTHER" id="PTHR42973">
    <property type="entry name" value="BINDING OXIDOREDUCTASE, PUTATIVE (AFU_ORTHOLOGUE AFUA_1G17690)-RELATED"/>
    <property type="match status" value="1"/>
</dbReference>
<evidence type="ECO:0000313" key="7">
    <source>
        <dbReference type="EMBL" id="KAK4500048.1"/>
    </source>
</evidence>
<keyword evidence="4" id="KW-0560">Oxidoreductase</keyword>
<keyword evidence="3" id="KW-0274">FAD</keyword>
<comment type="caution">
    <text evidence="7">The sequence shown here is derived from an EMBL/GenBank/DDBJ whole genome shotgun (WGS) entry which is preliminary data.</text>
</comment>
<feature type="domain" description="FAD-binding PCMH-type" evidence="6">
    <location>
        <begin position="81"/>
        <end position="258"/>
    </location>
</feature>
<evidence type="ECO:0000256" key="1">
    <source>
        <dbReference type="ARBA" id="ARBA00005466"/>
    </source>
</evidence>
<dbReference type="PANTHER" id="PTHR42973:SF22">
    <property type="entry name" value="FAD-BINDING PCMH-TYPE DOMAIN-CONTAINING PROTEIN-RELATED"/>
    <property type="match status" value="1"/>
</dbReference>
<accession>A0ABR0EG52</accession>
<keyword evidence="5" id="KW-0732">Signal</keyword>
<proteinExistence type="inferred from homology"/>
<name>A0ABR0EG52_ZASCE</name>
<dbReference type="EMBL" id="JAXOVC010000006">
    <property type="protein sequence ID" value="KAK4500048.1"/>
    <property type="molecule type" value="Genomic_DNA"/>
</dbReference>
<evidence type="ECO:0000256" key="3">
    <source>
        <dbReference type="ARBA" id="ARBA00022827"/>
    </source>
</evidence>
<dbReference type="InterPro" id="IPR006094">
    <property type="entry name" value="Oxid_FAD_bind_N"/>
</dbReference>
<organism evidence="7 8">
    <name type="scientific">Zasmidium cellare</name>
    <name type="common">Wine cellar mold</name>
    <name type="synonym">Racodium cellare</name>
    <dbReference type="NCBI Taxonomy" id="395010"/>
    <lineage>
        <taxon>Eukaryota</taxon>
        <taxon>Fungi</taxon>
        <taxon>Dikarya</taxon>
        <taxon>Ascomycota</taxon>
        <taxon>Pezizomycotina</taxon>
        <taxon>Dothideomycetes</taxon>
        <taxon>Dothideomycetidae</taxon>
        <taxon>Mycosphaerellales</taxon>
        <taxon>Mycosphaerellaceae</taxon>
        <taxon>Zasmidium</taxon>
    </lineage>
</organism>
<feature type="chain" id="PRO_5045127494" description="FAD-binding PCMH-type domain-containing protein" evidence="5">
    <location>
        <begin position="16"/>
        <end position="523"/>
    </location>
</feature>
<dbReference type="Gene3D" id="3.30.465.10">
    <property type="match status" value="1"/>
</dbReference>
<comment type="similarity">
    <text evidence="1">Belongs to the oxygen-dependent FAD-linked oxidoreductase family.</text>
</comment>
<sequence>MLRLVLLTLCLRASANIHLAGVPPHVRDTSPAAPLTPRAAPNSSTARLCLSLEDAHPGKLAYPGQAVYDAAQESYYSANQRSVQPACLFTPTSVDDVSSFMRLLQECSRDGSSPVLFAVRSGGHALFTGAANIDGGVTVDMRQLNSVTLSSDGKTATIGAGAAFTDVYPQLDEHNVTVVGGRVTGIAAGGYVSGGGASLFGRSHGWSCDNVYAYHVVLANGEQRRVSSSVDRDLWLALKGGSNNFAIITAFELDAFAQGELWGGSVTYGLDVSNTSLSASSTLRGLADAYVDYMSPAGYDHNAEAQIILGFVGGAFVAQSSVFNVEPVAYPPSLAPFTDIDTIVEQNLFSGNVSHMVNTFSQTLPAEVALTYALVYSFSATDAAGYLDLFSIFYDGFEPIAATAGLQAQFLIQPQPVTNGTNAMRLAPDQRDVVMASVTAVYSNSSDRALVESTVDGVFQRQKASLSSQGKLLPFIYLNYADVSQDVFGSWGTGAREFLQNVSSKYDPLGVFQKQLVGGFKLF</sequence>
<dbReference type="InterPro" id="IPR036318">
    <property type="entry name" value="FAD-bd_PCMH-like_sf"/>
</dbReference>
<evidence type="ECO:0000259" key="6">
    <source>
        <dbReference type="PROSITE" id="PS51387"/>
    </source>
</evidence>
<reference evidence="7 8" key="1">
    <citation type="journal article" date="2023" name="G3 (Bethesda)">
        <title>A chromosome-level genome assembly of Zasmidium syzygii isolated from banana leaves.</title>
        <authorList>
            <person name="van Westerhoven A.C."/>
            <person name="Mehrabi R."/>
            <person name="Talebi R."/>
            <person name="Steentjes M.B.F."/>
            <person name="Corcolon B."/>
            <person name="Chong P.A."/>
            <person name="Kema G.H.J."/>
            <person name="Seidl M.F."/>
        </authorList>
    </citation>
    <scope>NUCLEOTIDE SEQUENCE [LARGE SCALE GENOMIC DNA]</scope>
    <source>
        <strain evidence="7 8">P124</strain>
    </source>
</reference>
<gene>
    <name evidence="7" type="ORF">PRZ48_008234</name>
</gene>
<feature type="signal peptide" evidence="5">
    <location>
        <begin position="1"/>
        <end position="15"/>
    </location>
</feature>
<evidence type="ECO:0000256" key="4">
    <source>
        <dbReference type="ARBA" id="ARBA00023002"/>
    </source>
</evidence>
<dbReference type="InterPro" id="IPR016169">
    <property type="entry name" value="FAD-bd_PCMH_sub2"/>
</dbReference>
<dbReference type="SUPFAM" id="SSF56176">
    <property type="entry name" value="FAD-binding/transporter-associated domain-like"/>
    <property type="match status" value="1"/>
</dbReference>
<keyword evidence="8" id="KW-1185">Reference proteome</keyword>
<dbReference type="Proteomes" id="UP001305779">
    <property type="component" value="Unassembled WGS sequence"/>
</dbReference>
<keyword evidence="2" id="KW-0285">Flavoprotein</keyword>
<protein>
    <recommendedName>
        <fullName evidence="6">FAD-binding PCMH-type domain-containing protein</fullName>
    </recommendedName>
</protein>
<evidence type="ECO:0000256" key="5">
    <source>
        <dbReference type="SAM" id="SignalP"/>
    </source>
</evidence>
<dbReference type="InterPro" id="IPR050416">
    <property type="entry name" value="FAD-linked_Oxidoreductase"/>
</dbReference>
<dbReference type="PROSITE" id="PS51387">
    <property type="entry name" value="FAD_PCMH"/>
    <property type="match status" value="1"/>
</dbReference>
<evidence type="ECO:0000256" key="2">
    <source>
        <dbReference type="ARBA" id="ARBA00022630"/>
    </source>
</evidence>
<dbReference type="Pfam" id="PF01565">
    <property type="entry name" value="FAD_binding_4"/>
    <property type="match status" value="1"/>
</dbReference>
<dbReference type="InterPro" id="IPR016166">
    <property type="entry name" value="FAD-bd_PCMH"/>
</dbReference>